<dbReference type="AlphaFoldDB" id="A0A1G7M1Q0"/>
<organism evidence="1 2">
    <name type="scientific">Dyadobacter soli</name>
    <dbReference type="NCBI Taxonomy" id="659014"/>
    <lineage>
        <taxon>Bacteria</taxon>
        <taxon>Pseudomonadati</taxon>
        <taxon>Bacteroidota</taxon>
        <taxon>Cytophagia</taxon>
        <taxon>Cytophagales</taxon>
        <taxon>Spirosomataceae</taxon>
        <taxon>Dyadobacter</taxon>
    </lineage>
</organism>
<proteinExistence type="predicted"/>
<evidence type="ECO:0000313" key="1">
    <source>
        <dbReference type="EMBL" id="SDF55554.1"/>
    </source>
</evidence>
<protein>
    <submittedName>
        <fullName evidence="1">Uncharacterized protein</fullName>
    </submittedName>
</protein>
<evidence type="ECO:0000313" key="2">
    <source>
        <dbReference type="Proteomes" id="UP000198748"/>
    </source>
</evidence>
<gene>
    <name evidence="1" type="ORF">SAMN04487996_111135</name>
</gene>
<dbReference type="EMBL" id="FNAN01000011">
    <property type="protein sequence ID" value="SDF55554.1"/>
    <property type="molecule type" value="Genomic_DNA"/>
</dbReference>
<keyword evidence="2" id="KW-1185">Reference proteome</keyword>
<dbReference type="Proteomes" id="UP000198748">
    <property type="component" value="Unassembled WGS sequence"/>
</dbReference>
<accession>A0A1G7M1Q0</accession>
<name>A0A1G7M1Q0_9BACT</name>
<dbReference type="STRING" id="659014.SAMN04487996_111135"/>
<sequence length="48" mass="5494">MLNNFRFDTYDSSSFRQFCQPSQVNKNVLCGLVLGFLAYGHTSESELE</sequence>
<reference evidence="2" key="1">
    <citation type="submission" date="2016-10" db="EMBL/GenBank/DDBJ databases">
        <authorList>
            <person name="Varghese N."/>
            <person name="Submissions S."/>
        </authorList>
    </citation>
    <scope>NUCLEOTIDE SEQUENCE [LARGE SCALE GENOMIC DNA]</scope>
    <source>
        <strain evidence="2">DSM 25329</strain>
    </source>
</reference>